<proteinExistence type="predicted"/>
<dbReference type="InterPro" id="IPR038770">
    <property type="entry name" value="Na+/solute_symporter_sf"/>
</dbReference>
<keyword evidence="6" id="KW-0406">Ion transport</keyword>
<evidence type="ECO:0000256" key="2">
    <source>
        <dbReference type="ARBA" id="ARBA00004119"/>
    </source>
</evidence>
<keyword evidence="7" id="KW-0812">Transmembrane</keyword>
<evidence type="ECO:0000256" key="5">
    <source>
        <dbReference type="ARBA" id="ARBA00022958"/>
    </source>
</evidence>
<evidence type="ECO:0000313" key="8">
    <source>
        <dbReference type="EMBL" id="KAK8961274.1"/>
    </source>
</evidence>
<reference evidence="8 9" key="1">
    <citation type="journal article" date="2022" name="Nat. Plants">
        <title>Genomes of leafy and leafless Platanthera orchids illuminate the evolution of mycoheterotrophy.</title>
        <authorList>
            <person name="Li M.H."/>
            <person name="Liu K.W."/>
            <person name="Li Z."/>
            <person name="Lu H.C."/>
            <person name="Ye Q.L."/>
            <person name="Zhang D."/>
            <person name="Wang J.Y."/>
            <person name="Li Y.F."/>
            <person name="Zhong Z.M."/>
            <person name="Liu X."/>
            <person name="Yu X."/>
            <person name="Liu D.K."/>
            <person name="Tu X.D."/>
            <person name="Liu B."/>
            <person name="Hao Y."/>
            <person name="Liao X.Y."/>
            <person name="Jiang Y.T."/>
            <person name="Sun W.H."/>
            <person name="Chen J."/>
            <person name="Chen Y.Q."/>
            <person name="Ai Y."/>
            <person name="Zhai J.W."/>
            <person name="Wu S.S."/>
            <person name="Zhou Z."/>
            <person name="Hsiao Y.Y."/>
            <person name="Wu W.L."/>
            <person name="Chen Y.Y."/>
            <person name="Lin Y.F."/>
            <person name="Hsu J.L."/>
            <person name="Li C.Y."/>
            <person name="Wang Z.W."/>
            <person name="Zhao X."/>
            <person name="Zhong W.Y."/>
            <person name="Ma X.K."/>
            <person name="Ma L."/>
            <person name="Huang J."/>
            <person name="Chen G.Z."/>
            <person name="Huang M.Z."/>
            <person name="Huang L."/>
            <person name="Peng D.H."/>
            <person name="Luo Y.B."/>
            <person name="Zou S.Q."/>
            <person name="Chen S.P."/>
            <person name="Lan S."/>
            <person name="Tsai W.C."/>
            <person name="Van de Peer Y."/>
            <person name="Liu Z.J."/>
        </authorList>
    </citation>
    <scope>NUCLEOTIDE SEQUENCE [LARGE SCALE GENOMIC DNA]</scope>
    <source>
        <strain evidence="8">Lor288</strain>
    </source>
</reference>
<keyword evidence="7" id="KW-1133">Transmembrane helix</keyword>
<gene>
    <name evidence="8" type="primary">CHX17</name>
    <name evidence="8" type="ORF">KSP40_PGU014831</name>
</gene>
<dbReference type="PANTHER" id="PTHR32468:SF164">
    <property type="entry name" value="OS05G0485000 PROTEIN"/>
    <property type="match status" value="1"/>
</dbReference>
<comment type="function">
    <text evidence="1">May function as sodium-coupled metabolite transporter across the chloroplast envelope.</text>
</comment>
<dbReference type="InterPro" id="IPR050794">
    <property type="entry name" value="CPA2_transporter"/>
</dbReference>
<evidence type="ECO:0000256" key="6">
    <source>
        <dbReference type="ARBA" id="ARBA00023065"/>
    </source>
</evidence>
<keyword evidence="9" id="KW-1185">Reference proteome</keyword>
<dbReference type="PANTHER" id="PTHR32468">
    <property type="entry name" value="CATION/H + ANTIPORTER"/>
    <property type="match status" value="1"/>
</dbReference>
<evidence type="ECO:0000256" key="7">
    <source>
        <dbReference type="SAM" id="Phobius"/>
    </source>
</evidence>
<comment type="subcellular location">
    <subcellularLocation>
        <location evidence="2">Plastid</location>
        <location evidence="2">Chloroplast envelope</location>
    </subcellularLocation>
</comment>
<name>A0ABR2MAM7_9ASPA</name>
<evidence type="ECO:0000256" key="4">
    <source>
        <dbReference type="ARBA" id="ARBA00022538"/>
    </source>
</evidence>
<protein>
    <submittedName>
        <fullName evidence="8">Cation/H(+) antiporter 17</fullName>
    </submittedName>
</protein>
<keyword evidence="4" id="KW-0633">Potassium transport</keyword>
<evidence type="ECO:0000256" key="3">
    <source>
        <dbReference type="ARBA" id="ARBA00022448"/>
    </source>
</evidence>
<keyword evidence="3" id="KW-0813">Transport</keyword>
<accession>A0ABR2MAM7</accession>
<organism evidence="8 9">
    <name type="scientific">Platanthera guangdongensis</name>
    <dbReference type="NCBI Taxonomy" id="2320717"/>
    <lineage>
        <taxon>Eukaryota</taxon>
        <taxon>Viridiplantae</taxon>
        <taxon>Streptophyta</taxon>
        <taxon>Embryophyta</taxon>
        <taxon>Tracheophyta</taxon>
        <taxon>Spermatophyta</taxon>
        <taxon>Magnoliopsida</taxon>
        <taxon>Liliopsida</taxon>
        <taxon>Asparagales</taxon>
        <taxon>Orchidaceae</taxon>
        <taxon>Orchidoideae</taxon>
        <taxon>Orchideae</taxon>
        <taxon>Orchidinae</taxon>
        <taxon>Platanthera</taxon>
    </lineage>
</organism>
<sequence>MSSSFALRRCFNPRRANPRAAVALLIMVIAAAAVKIVGSVLAALYMKTPFNEGISLGLLMDTKGVVELIMLNIGWDKGYRGLLLALSRVISCGLWRWPVDPLRRPAAELHIVGVTCLPTHFRHHPSFPQSSRSPAPLDLPPDLRLQIFDVLDLFQNSSIRTAPFQSARAAPNRH</sequence>
<feature type="transmembrane region" description="Helical" evidence="7">
    <location>
        <begin position="21"/>
        <end position="46"/>
    </location>
</feature>
<keyword evidence="7" id="KW-0472">Membrane</keyword>
<evidence type="ECO:0000313" key="9">
    <source>
        <dbReference type="Proteomes" id="UP001412067"/>
    </source>
</evidence>
<comment type="caution">
    <text evidence="8">The sequence shown here is derived from an EMBL/GenBank/DDBJ whole genome shotgun (WGS) entry which is preliminary data.</text>
</comment>
<evidence type="ECO:0000256" key="1">
    <source>
        <dbReference type="ARBA" id="ARBA00003198"/>
    </source>
</evidence>
<dbReference type="EMBL" id="JBBWWR010000009">
    <property type="protein sequence ID" value="KAK8961274.1"/>
    <property type="molecule type" value="Genomic_DNA"/>
</dbReference>
<dbReference type="Proteomes" id="UP001412067">
    <property type="component" value="Unassembled WGS sequence"/>
</dbReference>
<keyword evidence="5" id="KW-0630">Potassium</keyword>
<dbReference type="Gene3D" id="1.20.1530.20">
    <property type="match status" value="1"/>
</dbReference>